<evidence type="ECO:0000259" key="1">
    <source>
        <dbReference type="PROSITE" id="PS51186"/>
    </source>
</evidence>
<gene>
    <name evidence="2" type="ORF">CHA01nite_19010</name>
</gene>
<dbReference type="EMBL" id="BJYJ01000008">
    <property type="protein sequence ID" value="GEN76161.1"/>
    <property type="molecule type" value="Genomic_DNA"/>
</dbReference>
<sequence length="194" mass="22413">MKIRSAEISDLDAIVDIHYRRFSSFFLTTLGKSFLKAFYQAFLIKPGILLVLLDNNEIKGFAAGSRDNRNFFKKLLQNNPLGFALSGVNIFFTNPKALKRIFTNTKTSQRVSIACAELLSIATLPNKQGYGKALLDYFEKDIILHNKEKLPISLTTDYENNEKAVKFYKDCGYEVFEVFESYQKRKMYRFIKNI</sequence>
<dbReference type="AlphaFoldDB" id="A0A511YLU2"/>
<dbReference type="Pfam" id="PF00583">
    <property type="entry name" value="Acetyltransf_1"/>
    <property type="match status" value="1"/>
</dbReference>
<dbReference type="PROSITE" id="PS51186">
    <property type="entry name" value="GNAT"/>
    <property type="match status" value="1"/>
</dbReference>
<evidence type="ECO:0000313" key="3">
    <source>
        <dbReference type="Proteomes" id="UP000321863"/>
    </source>
</evidence>
<keyword evidence="3" id="KW-1185">Reference proteome</keyword>
<dbReference type="InterPro" id="IPR016181">
    <property type="entry name" value="Acyl_CoA_acyltransferase"/>
</dbReference>
<dbReference type="RefSeq" id="WP_146941090.1">
    <property type="nucleotide sequence ID" value="NZ_BJYJ01000008.1"/>
</dbReference>
<dbReference type="InterPro" id="IPR000182">
    <property type="entry name" value="GNAT_dom"/>
</dbReference>
<dbReference type="Proteomes" id="UP000321863">
    <property type="component" value="Unassembled WGS sequence"/>
</dbReference>
<protein>
    <recommendedName>
        <fullName evidence="1">N-acetyltransferase domain-containing protein</fullName>
    </recommendedName>
</protein>
<name>A0A511YLU2_9FLAO</name>
<reference evidence="2 3" key="1">
    <citation type="submission" date="2019-07" db="EMBL/GenBank/DDBJ databases">
        <title>Whole genome shotgun sequence of Chryseobacterium hagamense NBRC 105253.</title>
        <authorList>
            <person name="Hosoyama A."/>
            <person name="Uohara A."/>
            <person name="Ohji S."/>
            <person name="Ichikawa N."/>
        </authorList>
    </citation>
    <scope>NUCLEOTIDE SEQUENCE [LARGE SCALE GENOMIC DNA]</scope>
    <source>
        <strain evidence="2 3">NBRC 105253</strain>
    </source>
</reference>
<comment type="caution">
    <text evidence="2">The sequence shown here is derived from an EMBL/GenBank/DDBJ whole genome shotgun (WGS) entry which is preliminary data.</text>
</comment>
<accession>A0A511YLU2</accession>
<evidence type="ECO:0000313" key="2">
    <source>
        <dbReference type="EMBL" id="GEN76161.1"/>
    </source>
</evidence>
<dbReference type="GO" id="GO:0016747">
    <property type="term" value="F:acyltransferase activity, transferring groups other than amino-acyl groups"/>
    <property type="evidence" value="ECO:0007669"/>
    <property type="project" value="InterPro"/>
</dbReference>
<dbReference type="OrthoDB" id="1819306at2"/>
<organism evidence="2 3">
    <name type="scientific">Chryseobacterium hagamense</name>
    <dbReference type="NCBI Taxonomy" id="395935"/>
    <lineage>
        <taxon>Bacteria</taxon>
        <taxon>Pseudomonadati</taxon>
        <taxon>Bacteroidota</taxon>
        <taxon>Flavobacteriia</taxon>
        <taxon>Flavobacteriales</taxon>
        <taxon>Weeksellaceae</taxon>
        <taxon>Chryseobacterium group</taxon>
        <taxon>Chryseobacterium</taxon>
    </lineage>
</organism>
<dbReference type="SUPFAM" id="SSF55729">
    <property type="entry name" value="Acyl-CoA N-acyltransferases (Nat)"/>
    <property type="match status" value="1"/>
</dbReference>
<proteinExistence type="predicted"/>
<dbReference type="Gene3D" id="3.40.630.30">
    <property type="match status" value="1"/>
</dbReference>
<feature type="domain" description="N-acetyltransferase" evidence="1">
    <location>
        <begin position="1"/>
        <end position="194"/>
    </location>
</feature>